<reference evidence="2" key="1">
    <citation type="submission" date="2021-01" db="EMBL/GenBank/DDBJ databases">
        <title>Genome public.</title>
        <authorList>
            <person name="Liu C."/>
            <person name="Sun Q."/>
        </authorList>
    </citation>
    <scope>NUCLEOTIDE SEQUENCE [LARGE SCALE GENOMIC DNA]</scope>
    <source>
        <strain evidence="2">CGMCC 1.18722</strain>
    </source>
</reference>
<organism evidence="1 2">
    <name type="scientific">Zobellella iuensis</name>
    <dbReference type="NCBI Taxonomy" id="2803811"/>
    <lineage>
        <taxon>Bacteria</taxon>
        <taxon>Pseudomonadati</taxon>
        <taxon>Pseudomonadota</taxon>
        <taxon>Gammaproteobacteria</taxon>
        <taxon>Aeromonadales</taxon>
        <taxon>Aeromonadaceae</taxon>
        <taxon>Zobellella</taxon>
    </lineage>
</organism>
<evidence type="ECO:0000313" key="1">
    <source>
        <dbReference type="EMBL" id="MBL1378771.1"/>
    </source>
</evidence>
<sequence>MTIKAGSWKLEAGSWKLEAGSWKLDKNARLSRSRQTGLLQASSFGLKAK</sequence>
<gene>
    <name evidence="1" type="ORF">JKV55_15765</name>
</gene>
<evidence type="ECO:0008006" key="3">
    <source>
        <dbReference type="Google" id="ProtNLM"/>
    </source>
</evidence>
<accession>A0ABS1QVI5</accession>
<dbReference type="EMBL" id="JAERTZ010000026">
    <property type="protein sequence ID" value="MBL1378771.1"/>
    <property type="molecule type" value="Genomic_DNA"/>
</dbReference>
<proteinExistence type="predicted"/>
<evidence type="ECO:0000313" key="2">
    <source>
        <dbReference type="Proteomes" id="UP000638570"/>
    </source>
</evidence>
<protein>
    <recommendedName>
        <fullName evidence="3">N-acetylmuramoyl-L-alanine amidase</fullName>
    </recommendedName>
</protein>
<keyword evidence="2" id="KW-1185">Reference proteome</keyword>
<comment type="caution">
    <text evidence="1">The sequence shown here is derived from an EMBL/GenBank/DDBJ whole genome shotgun (WGS) entry which is preliminary data.</text>
</comment>
<name>A0ABS1QVI5_9GAMM</name>
<dbReference type="RefSeq" id="WP_202087716.1">
    <property type="nucleotide sequence ID" value="NZ_JAERTZ010000026.1"/>
</dbReference>
<dbReference type="Proteomes" id="UP000638570">
    <property type="component" value="Unassembled WGS sequence"/>
</dbReference>